<evidence type="ECO:0000256" key="2">
    <source>
        <dbReference type="ARBA" id="ARBA00008226"/>
    </source>
</evidence>
<dbReference type="GO" id="GO:0004814">
    <property type="term" value="F:arginine-tRNA ligase activity"/>
    <property type="evidence" value="ECO:0007669"/>
    <property type="project" value="InterPro"/>
</dbReference>
<evidence type="ECO:0000313" key="14">
    <source>
        <dbReference type="Proteomes" id="UP000295247"/>
    </source>
</evidence>
<keyword evidence="4 11" id="KW-0963">Cytoplasm</keyword>
<evidence type="ECO:0000259" key="12">
    <source>
        <dbReference type="SMART" id="SM00836"/>
    </source>
</evidence>
<evidence type="ECO:0000256" key="9">
    <source>
        <dbReference type="ARBA" id="ARBA00023146"/>
    </source>
</evidence>
<dbReference type="EC" id="6.1.1.14" evidence="11"/>
<name>A0A4R4AM09_MARGR</name>
<dbReference type="NCBIfam" id="TIGR00211">
    <property type="entry name" value="glyS"/>
    <property type="match status" value="1"/>
</dbReference>
<dbReference type="GO" id="GO:0006420">
    <property type="term" value="P:arginyl-tRNA aminoacylation"/>
    <property type="evidence" value="ECO:0007669"/>
    <property type="project" value="InterPro"/>
</dbReference>
<keyword evidence="8 11" id="KW-0648">Protein biosynthesis</keyword>
<evidence type="ECO:0000256" key="1">
    <source>
        <dbReference type="ARBA" id="ARBA00004496"/>
    </source>
</evidence>
<gene>
    <name evidence="11" type="primary">glyS</name>
    <name evidence="13" type="ORF">EDC29_101302</name>
</gene>
<dbReference type="Pfam" id="PF02092">
    <property type="entry name" value="tRNA_synt_2f"/>
    <property type="match status" value="1"/>
</dbReference>
<dbReference type="Pfam" id="PF05746">
    <property type="entry name" value="DALR_1"/>
    <property type="match status" value="1"/>
</dbReference>
<comment type="caution">
    <text evidence="13">The sequence shown here is derived from an EMBL/GenBank/DDBJ whole genome shotgun (WGS) entry which is preliminary data.</text>
</comment>
<keyword evidence="9 11" id="KW-0030">Aminoacyl-tRNA synthetase</keyword>
<dbReference type="PANTHER" id="PTHR30075:SF2">
    <property type="entry name" value="GLYCINE--TRNA LIGASE, CHLOROPLASTIC_MITOCHONDRIAL 2"/>
    <property type="match status" value="1"/>
</dbReference>
<evidence type="ECO:0000256" key="6">
    <source>
        <dbReference type="ARBA" id="ARBA00022741"/>
    </source>
</evidence>
<sequence length="693" mass="75414">MDASTDLLIEIGTEELPPLALPRLSQAFVEGVARELRERSIDFTTIEPFAAPRRLAMLVRGIATRQPDQQQVRRGPALRAAFDDSGAPTKAAQGFARSCGVEVEALEREETPKGTWLVYHSTLAGRATAELIPEIVEAALATLPIPRRMRWGAGEAEFVRPVHWVCLLLGEQPVAGRVLGIEAGTSTRGHRFHHPEPIALARADDYAEQLRTTGRVEPDFAQRREQVRAGVTALAEAEGLRARIDPELLDEVCALVEWPQPVLGRFEERFLEIPPEVLIETMQSNQKYFPVEDAEGRLQACFITVANVVSRTPEKVRAGNERVIRPRFADAAFFWEQDLKQPLEAFAGKLERVVFQDKLGTLAEKSARVARLGRSLAAPLGGDPALIERAARLAKCDLVTSMVYEFTSLQGTMGRYYAERAGEDPCVSAAIEQQYLPRFAGDALPEGLCGRALALADRLDTLVGIFGIGLRPTGTKDPYALRRASIAVLRILIETPLDLDLEALLEQAAAGYPEGLLGAEVVGEVRDYMLERLRGYYEEQGVGADIVEAVLGAGGANPWELDRRIAAVAAFRELPQAASLAAANKRIHNILAKNAAAVGAAGAVDTGLLEDAAEQRLAERVAALGETVAPLVASRDYGRVLATLAELGGDVDAFFDQVMVMAEDPAVRANRIRLLQSLGALFMQVADISRLQH</sequence>
<proteinExistence type="inferred from homology"/>
<evidence type="ECO:0000256" key="10">
    <source>
        <dbReference type="ARBA" id="ARBA00047937"/>
    </source>
</evidence>
<dbReference type="SMART" id="SM00836">
    <property type="entry name" value="DALR_1"/>
    <property type="match status" value="1"/>
</dbReference>
<keyword evidence="5 11" id="KW-0436">Ligase</keyword>
<evidence type="ECO:0000256" key="8">
    <source>
        <dbReference type="ARBA" id="ARBA00022917"/>
    </source>
</evidence>
<dbReference type="PROSITE" id="PS50861">
    <property type="entry name" value="AA_TRNA_LIGASE_II_GLYAB"/>
    <property type="match status" value="1"/>
</dbReference>
<comment type="subunit">
    <text evidence="3 11">Tetramer of two alpha and two beta subunits.</text>
</comment>
<protein>
    <recommendedName>
        <fullName evidence="11">Glycine--tRNA ligase beta subunit</fullName>
        <ecNumber evidence="11">6.1.1.14</ecNumber>
    </recommendedName>
    <alternativeName>
        <fullName evidence="11">Glycyl-tRNA synthetase beta subunit</fullName>
        <shortName evidence="11">GlyRS</shortName>
    </alternativeName>
</protein>
<dbReference type="Proteomes" id="UP000295247">
    <property type="component" value="Unassembled WGS sequence"/>
</dbReference>
<reference evidence="13 14" key="1">
    <citation type="submission" date="2019-03" db="EMBL/GenBank/DDBJ databases">
        <title>Genomic Encyclopedia of Type Strains, Phase IV (KMG-IV): sequencing the most valuable type-strain genomes for metagenomic binning, comparative biology and taxonomic classification.</title>
        <authorList>
            <person name="Goeker M."/>
        </authorList>
    </citation>
    <scope>NUCLEOTIDE SEQUENCE [LARGE SCALE GENOMIC DNA]</scope>
    <source>
        <strain evidence="13 14">DSM 203</strain>
    </source>
</reference>
<keyword evidence="6 11" id="KW-0547">Nucleotide-binding</keyword>
<dbReference type="GO" id="GO:0005524">
    <property type="term" value="F:ATP binding"/>
    <property type="evidence" value="ECO:0007669"/>
    <property type="project" value="UniProtKB-UniRule"/>
</dbReference>
<dbReference type="PRINTS" id="PR01045">
    <property type="entry name" value="TRNASYNTHGB"/>
</dbReference>
<dbReference type="SUPFAM" id="SSF109604">
    <property type="entry name" value="HD-domain/PDEase-like"/>
    <property type="match status" value="1"/>
</dbReference>
<evidence type="ECO:0000256" key="5">
    <source>
        <dbReference type="ARBA" id="ARBA00022598"/>
    </source>
</evidence>
<dbReference type="InterPro" id="IPR015944">
    <property type="entry name" value="Gly-tRNA-synth_bsu"/>
</dbReference>
<evidence type="ECO:0000256" key="7">
    <source>
        <dbReference type="ARBA" id="ARBA00022840"/>
    </source>
</evidence>
<accession>A0A4R4AM09</accession>
<organism evidence="13 14">
    <name type="scientific">Marichromatium gracile</name>
    <name type="common">Chromatium gracile</name>
    <dbReference type="NCBI Taxonomy" id="1048"/>
    <lineage>
        <taxon>Bacteria</taxon>
        <taxon>Pseudomonadati</taxon>
        <taxon>Pseudomonadota</taxon>
        <taxon>Gammaproteobacteria</taxon>
        <taxon>Chromatiales</taxon>
        <taxon>Chromatiaceae</taxon>
        <taxon>Marichromatium</taxon>
    </lineage>
</organism>
<dbReference type="InterPro" id="IPR006194">
    <property type="entry name" value="Gly-tRNA-synth_heterodimer"/>
</dbReference>
<dbReference type="GO" id="GO:0006426">
    <property type="term" value="P:glycyl-tRNA aminoacylation"/>
    <property type="evidence" value="ECO:0007669"/>
    <property type="project" value="UniProtKB-UniRule"/>
</dbReference>
<dbReference type="RefSeq" id="WP_123139076.1">
    <property type="nucleotide sequence ID" value="NZ_NRRH01000001.1"/>
</dbReference>
<evidence type="ECO:0000256" key="11">
    <source>
        <dbReference type="HAMAP-Rule" id="MF_00255"/>
    </source>
</evidence>
<dbReference type="InterPro" id="IPR008909">
    <property type="entry name" value="DALR_anticod-bd"/>
</dbReference>
<dbReference type="AlphaFoldDB" id="A0A4R4AM09"/>
<keyword evidence="7 11" id="KW-0067">ATP-binding</keyword>
<feature type="domain" description="DALR anticodon binding" evidence="12">
    <location>
        <begin position="586"/>
        <end position="691"/>
    </location>
</feature>
<comment type="subcellular location">
    <subcellularLocation>
        <location evidence="1 11">Cytoplasm</location>
    </subcellularLocation>
</comment>
<evidence type="ECO:0000256" key="4">
    <source>
        <dbReference type="ARBA" id="ARBA00022490"/>
    </source>
</evidence>
<comment type="catalytic activity">
    <reaction evidence="10 11">
        <text>tRNA(Gly) + glycine + ATP = glycyl-tRNA(Gly) + AMP + diphosphate</text>
        <dbReference type="Rhea" id="RHEA:16013"/>
        <dbReference type="Rhea" id="RHEA-COMP:9664"/>
        <dbReference type="Rhea" id="RHEA-COMP:9683"/>
        <dbReference type="ChEBI" id="CHEBI:30616"/>
        <dbReference type="ChEBI" id="CHEBI:33019"/>
        <dbReference type="ChEBI" id="CHEBI:57305"/>
        <dbReference type="ChEBI" id="CHEBI:78442"/>
        <dbReference type="ChEBI" id="CHEBI:78522"/>
        <dbReference type="ChEBI" id="CHEBI:456215"/>
        <dbReference type="EC" id="6.1.1.14"/>
    </reaction>
</comment>
<dbReference type="GO" id="GO:0005829">
    <property type="term" value="C:cytosol"/>
    <property type="evidence" value="ECO:0007669"/>
    <property type="project" value="TreeGrafter"/>
</dbReference>
<comment type="similarity">
    <text evidence="2 11">Belongs to the class-II aminoacyl-tRNA synthetase family.</text>
</comment>
<dbReference type="EMBL" id="SMDC01000001">
    <property type="protein sequence ID" value="TCW39886.1"/>
    <property type="molecule type" value="Genomic_DNA"/>
</dbReference>
<dbReference type="GO" id="GO:0004820">
    <property type="term" value="F:glycine-tRNA ligase activity"/>
    <property type="evidence" value="ECO:0007669"/>
    <property type="project" value="UniProtKB-UniRule"/>
</dbReference>
<dbReference type="PANTHER" id="PTHR30075">
    <property type="entry name" value="GLYCYL-TRNA SYNTHETASE"/>
    <property type="match status" value="1"/>
</dbReference>
<dbReference type="Gene3D" id="1.10.730.10">
    <property type="entry name" value="Isoleucyl-tRNA Synthetase, Domain 1"/>
    <property type="match status" value="1"/>
</dbReference>
<evidence type="ECO:0000313" key="13">
    <source>
        <dbReference type="EMBL" id="TCW39886.1"/>
    </source>
</evidence>
<evidence type="ECO:0000256" key="3">
    <source>
        <dbReference type="ARBA" id="ARBA00011209"/>
    </source>
</evidence>
<dbReference type="HAMAP" id="MF_00255">
    <property type="entry name" value="Gly_tRNA_synth_beta"/>
    <property type="match status" value="1"/>
</dbReference>